<dbReference type="Pfam" id="PF11716">
    <property type="entry name" value="MDMPI_N"/>
    <property type="match status" value="1"/>
</dbReference>
<dbReference type="GO" id="GO:0016853">
    <property type="term" value="F:isomerase activity"/>
    <property type="evidence" value="ECO:0007669"/>
    <property type="project" value="UniProtKB-KW"/>
</dbReference>
<dbReference type="EMBL" id="WMBB01000007">
    <property type="protein sequence ID" value="MTE14192.1"/>
    <property type="molecule type" value="Genomic_DNA"/>
</dbReference>
<dbReference type="InterPro" id="IPR017517">
    <property type="entry name" value="Maleyloyr_isom"/>
</dbReference>
<accession>A0A6I3KW17</accession>
<keyword evidence="2" id="KW-0670">Pyruvate</keyword>
<keyword evidence="3" id="KW-1185">Reference proteome</keyword>
<evidence type="ECO:0000313" key="3">
    <source>
        <dbReference type="Proteomes" id="UP000432464"/>
    </source>
</evidence>
<keyword evidence="2" id="KW-0413">Isomerase</keyword>
<dbReference type="GO" id="GO:0046872">
    <property type="term" value="F:metal ion binding"/>
    <property type="evidence" value="ECO:0007669"/>
    <property type="project" value="InterPro"/>
</dbReference>
<dbReference type="Proteomes" id="UP000432464">
    <property type="component" value="Unassembled WGS sequence"/>
</dbReference>
<proteinExistence type="predicted"/>
<evidence type="ECO:0000313" key="2">
    <source>
        <dbReference type="EMBL" id="MTE14192.1"/>
    </source>
</evidence>
<organism evidence="2 3">
    <name type="scientific">Nocardia aurantiaca</name>
    <dbReference type="NCBI Taxonomy" id="2675850"/>
    <lineage>
        <taxon>Bacteria</taxon>
        <taxon>Bacillati</taxon>
        <taxon>Actinomycetota</taxon>
        <taxon>Actinomycetes</taxon>
        <taxon>Mycobacteriales</taxon>
        <taxon>Nocardiaceae</taxon>
        <taxon>Nocardia</taxon>
    </lineage>
</organism>
<dbReference type="SUPFAM" id="SSF109854">
    <property type="entry name" value="DinB/YfiT-like putative metalloenzymes"/>
    <property type="match status" value="1"/>
</dbReference>
<gene>
    <name evidence="2" type="ORF">GLP40_15645</name>
</gene>
<comment type="caution">
    <text evidence="2">The sequence shown here is derived from an EMBL/GenBank/DDBJ whole genome shotgun (WGS) entry which is preliminary data.</text>
</comment>
<reference evidence="2 3" key="1">
    <citation type="submission" date="2019-11" db="EMBL/GenBank/DDBJ databases">
        <title>Nocardia sp. nov. CT2-14 isolated from soil.</title>
        <authorList>
            <person name="Kanchanasin P."/>
            <person name="Tanasupawat S."/>
            <person name="Yuki M."/>
            <person name="Kudo T."/>
        </authorList>
    </citation>
    <scope>NUCLEOTIDE SEQUENCE [LARGE SCALE GENOMIC DNA]</scope>
    <source>
        <strain evidence="2 3">CT2-14</strain>
    </source>
</reference>
<sequence>MTSTDHTALVREHTVAERVRLADLLATLTSDQWATPSLCDGWRVREVVAHMTMPYRTAPLRFLRGMAAARFSFNRYADNAARSDTARMSDADLLAALRDNVQHPWRPPGGGAVGALSHDVIHGLDITEPLDLPPAPPDRIAVVLNQPGPRSFAYFGVDLTGRQLRASDADIVLGSGTPITLSAKEILLTVTGRRALPPT</sequence>
<evidence type="ECO:0000259" key="1">
    <source>
        <dbReference type="Pfam" id="PF11716"/>
    </source>
</evidence>
<dbReference type="NCBIfam" id="TIGR03083">
    <property type="entry name" value="maleylpyruvate isomerase family mycothiol-dependent enzyme"/>
    <property type="match status" value="1"/>
</dbReference>
<dbReference type="InterPro" id="IPR024344">
    <property type="entry name" value="MDMPI_metal-binding"/>
</dbReference>
<dbReference type="InterPro" id="IPR034660">
    <property type="entry name" value="DinB/YfiT-like"/>
</dbReference>
<name>A0A6I3KW17_9NOCA</name>
<dbReference type="AlphaFoldDB" id="A0A6I3KW17"/>
<dbReference type="RefSeq" id="WP_328290219.1">
    <property type="nucleotide sequence ID" value="NZ_WMBB01000007.1"/>
</dbReference>
<protein>
    <submittedName>
        <fullName evidence="2">Maleylpyruvate isomerase family mycothiol-dependent enzyme</fullName>
    </submittedName>
</protein>
<dbReference type="Gene3D" id="1.20.120.450">
    <property type="entry name" value="dinb family like domain"/>
    <property type="match status" value="1"/>
</dbReference>
<feature type="domain" description="Mycothiol-dependent maleylpyruvate isomerase metal-binding" evidence="1">
    <location>
        <begin position="16"/>
        <end position="102"/>
    </location>
</feature>